<dbReference type="AlphaFoldDB" id="A0A1I0NY40"/>
<keyword evidence="3" id="KW-1185">Reference proteome</keyword>
<proteinExistence type="predicted"/>
<gene>
    <name evidence="2" type="ORF">SAMN05444851_1193</name>
</gene>
<dbReference type="InterPro" id="IPR028973">
    <property type="entry name" value="PhnB-like"/>
</dbReference>
<organism evidence="2 3">
    <name type="scientific">Aliiroseovarius sediminilitoris</name>
    <dbReference type="NCBI Taxonomy" id="1173584"/>
    <lineage>
        <taxon>Bacteria</taxon>
        <taxon>Pseudomonadati</taxon>
        <taxon>Pseudomonadota</taxon>
        <taxon>Alphaproteobacteria</taxon>
        <taxon>Rhodobacterales</taxon>
        <taxon>Paracoccaceae</taxon>
        <taxon>Aliiroseovarius</taxon>
    </lineage>
</organism>
<dbReference type="STRING" id="1173584.SAMN05444851_1193"/>
<dbReference type="EMBL" id="FOJB01000001">
    <property type="protein sequence ID" value="SEW06747.1"/>
    <property type="molecule type" value="Genomic_DNA"/>
</dbReference>
<dbReference type="CDD" id="cd06588">
    <property type="entry name" value="PhnB_like"/>
    <property type="match status" value="1"/>
</dbReference>
<evidence type="ECO:0000313" key="3">
    <source>
        <dbReference type="Proteomes" id="UP000199650"/>
    </source>
</evidence>
<sequence>MQPIPYVFFKDNCREAVTRYGEIFGNGPEIMSFADMPDEDRKQMPGVPDDAVMHASVAVGDGMLFASDDPSGETPEMAGCNVCLSLPDEAETKRVFDALADGGDVRMPLSPTFWTSLFGTLTDKFGVRWMIMADSDYE</sequence>
<dbReference type="SUPFAM" id="SSF54593">
    <property type="entry name" value="Glyoxalase/Bleomycin resistance protein/Dihydroxybiphenyl dioxygenase"/>
    <property type="match status" value="1"/>
</dbReference>
<protein>
    <submittedName>
        <fullName evidence="2">PhnB protein</fullName>
    </submittedName>
</protein>
<feature type="domain" description="PhnB-like" evidence="1">
    <location>
        <begin position="4"/>
        <end position="131"/>
    </location>
</feature>
<dbReference type="RefSeq" id="WP_091429108.1">
    <property type="nucleotide sequence ID" value="NZ_FOJB01000001.1"/>
</dbReference>
<dbReference type="Pfam" id="PF06983">
    <property type="entry name" value="3-dmu-9_3-mt"/>
    <property type="match status" value="1"/>
</dbReference>
<evidence type="ECO:0000313" key="2">
    <source>
        <dbReference type="EMBL" id="SEW06747.1"/>
    </source>
</evidence>
<accession>A0A1I0NY40</accession>
<dbReference type="PANTHER" id="PTHR33990">
    <property type="entry name" value="PROTEIN YJDN-RELATED"/>
    <property type="match status" value="1"/>
</dbReference>
<name>A0A1I0NY40_9RHOB</name>
<reference evidence="2 3" key="1">
    <citation type="submission" date="2016-10" db="EMBL/GenBank/DDBJ databases">
        <authorList>
            <person name="de Groot N.N."/>
        </authorList>
    </citation>
    <scope>NUCLEOTIDE SEQUENCE [LARGE SCALE GENOMIC DNA]</scope>
    <source>
        <strain evidence="2 3">DSM 29439</strain>
    </source>
</reference>
<evidence type="ECO:0000259" key="1">
    <source>
        <dbReference type="Pfam" id="PF06983"/>
    </source>
</evidence>
<dbReference type="OrthoDB" id="9795306at2"/>
<dbReference type="Gene3D" id="3.10.180.10">
    <property type="entry name" value="2,3-Dihydroxybiphenyl 1,2-Dioxygenase, domain 1"/>
    <property type="match status" value="1"/>
</dbReference>
<dbReference type="InterPro" id="IPR029068">
    <property type="entry name" value="Glyas_Bleomycin-R_OHBP_Dase"/>
</dbReference>
<dbReference type="Proteomes" id="UP000199650">
    <property type="component" value="Unassembled WGS sequence"/>
</dbReference>
<dbReference type="PANTHER" id="PTHR33990:SF1">
    <property type="entry name" value="PROTEIN YJDN"/>
    <property type="match status" value="1"/>
</dbReference>